<dbReference type="EMBL" id="NAJN01001469">
    <property type="protein sequence ID" value="TKA62991.1"/>
    <property type="molecule type" value="Genomic_DNA"/>
</dbReference>
<protein>
    <recommendedName>
        <fullName evidence="1">Methyltransferase small domain-containing protein</fullName>
    </recommendedName>
</protein>
<dbReference type="GO" id="GO:0005739">
    <property type="term" value="C:mitochondrion"/>
    <property type="evidence" value="ECO:0007669"/>
    <property type="project" value="TreeGrafter"/>
</dbReference>
<dbReference type="SUPFAM" id="SSF53335">
    <property type="entry name" value="S-adenosyl-L-methionine-dependent methyltransferases"/>
    <property type="match status" value="1"/>
</dbReference>
<dbReference type="GO" id="GO:0003676">
    <property type="term" value="F:nucleic acid binding"/>
    <property type="evidence" value="ECO:0007669"/>
    <property type="project" value="InterPro"/>
</dbReference>
<comment type="caution">
    <text evidence="2">The sequence shown here is derived from an EMBL/GenBank/DDBJ whole genome shotgun (WGS) entry which is preliminary data.</text>
</comment>
<dbReference type="PANTHER" id="PTHR18895">
    <property type="entry name" value="HEMK METHYLTRANSFERASE"/>
    <property type="match status" value="1"/>
</dbReference>
<feature type="domain" description="Methyltransferase small" evidence="1">
    <location>
        <begin position="150"/>
        <end position="238"/>
    </location>
</feature>
<dbReference type="Pfam" id="PF05175">
    <property type="entry name" value="MTS"/>
    <property type="match status" value="1"/>
</dbReference>
<dbReference type="Gene3D" id="3.40.50.150">
    <property type="entry name" value="Vaccinia Virus protein VP39"/>
    <property type="match status" value="1"/>
</dbReference>
<evidence type="ECO:0000259" key="1">
    <source>
        <dbReference type="Pfam" id="PF05175"/>
    </source>
</evidence>
<reference evidence="2 3" key="1">
    <citation type="submission" date="2017-03" db="EMBL/GenBank/DDBJ databases">
        <title>Genomes of endolithic fungi from Antarctica.</title>
        <authorList>
            <person name="Coleine C."/>
            <person name="Masonjones S."/>
            <person name="Stajich J.E."/>
        </authorList>
    </citation>
    <scope>NUCLEOTIDE SEQUENCE [LARGE SCALE GENOMIC DNA]</scope>
    <source>
        <strain evidence="2 3">CCFEE 5187</strain>
    </source>
</reference>
<dbReference type="Proteomes" id="UP000308768">
    <property type="component" value="Unassembled WGS sequence"/>
</dbReference>
<organism evidence="2 3">
    <name type="scientific">Cryomyces minteri</name>
    <dbReference type="NCBI Taxonomy" id="331657"/>
    <lineage>
        <taxon>Eukaryota</taxon>
        <taxon>Fungi</taxon>
        <taxon>Dikarya</taxon>
        <taxon>Ascomycota</taxon>
        <taxon>Pezizomycotina</taxon>
        <taxon>Dothideomycetes</taxon>
        <taxon>Dothideomycetes incertae sedis</taxon>
        <taxon>Cryomyces</taxon>
    </lineage>
</organism>
<keyword evidence="3" id="KW-1185">Reference proteome</keyword>
<dbReference type="PROSITE" id="PS00092">
    <property type="entry name" value="N6_MTASE"/>
    <property type="match status" value="1"/>
</dbReference>
<proteinExistence type="predicted"/>
<dbReference type="CDD" id="cd02440">
    <property type="entry name" value="AdoMet_MTases"/>
    <property type="match status" value="1"/>
</dbReference>
<dbReference type="InterPro" id="IPR050320">
    <property type="entry name" value="N5-glutamine_MTase"/>
</dbReference>
<dbReference type="AlphaFoldDB" id="A0A4U0WJG6"/>
<dbReference type="STRING" id="331657.A0A4U0WJG6"/>
<evidence type="ECO:0000313" key="3">
    <source>
        <dbReference type="Proteomes" id="UP000308768"/>
    </source>
</evidence>
<dbReference type="InterPro" id="IPR029063">
    <property type="entry name" value="SAM-dependent_MTases_sf"/>
</dbReference>
<dbReference type="GO" id="GO:0032259">
    <property type="term" value="P:methylation"/>
    <property type="evidence" value="ECO:0007669"/>
    <property type="project" value="InterPro"/>
</dbReference>
<evidence type="ECO:0000313" key="2">
    <source>
        <dbReference type="EMBL" id="TKA62991.1"/>
    </source>
</evidence>
<dbReference type="PANTHER" id="PTHR18895:SF74">
    <property type="entry name" value="MTRF1L RELEASE FACTOR GLUTAMINE METHYLTRANSFERASE"/>
    <property type="match status" value="1"/>
</dbReference>
<name>A0A4U0WJG6_9PEZI</name>
<dbReference type="OrthoDB" id="10017101at2759"/>
<gene>
    <name evidence="2" type="ORF">B0A49_11576</name>
</gene>
<dbReference type="InterPro" id="IPR007848">
    <property type="entry name" value="Small_mtfrase_dom"/>
</dbReference>
<accession>A0A4U0WJG6</accession>
<sequence>MADVHPAFLSLASYLADQNYTFVCPTPESQTRVVDKRNSSATTRWSTTLEDFFGWSLPAKKEILTKLLSAAVLRESQETSTIIREFKDGSFKSDFRFSNLYLPHISNGETDEQNSLYYVHSAHPTKADDAVFFGPDTYFFLDFLNRANRHLSSTRPRRIIDVCCGSGAGAIHMSRAHPNSNVVGLDLNPKALQLGPVNAALAGGRVEFLESDLYAAVDQLGDIDVIVSNPPYIASSEDEKVPIYAAGGAQQGLALPLRIVEEGIERLAKDGLLIIYTGVPIAYQRPGHDPFLEQMKGMKNAELMEYRIIHPDMWAEDVARGAYTDVGRIQVVGAVLRKSASTKRRSTHS</sequence>
<dbReference type="GO" id="GO:0008757">
    <property type="term" value="F:S-adenosylmethionine-dependent methyltransferase activity"/>
    <property type="evidence" value="ECO:0007669"/>
    <property type="project" value="UniProtKB-ARBA"/>
</dbReference>
<dbReference type="InterPro" id="IPR002052">
    <property type="entry name" value="DNA_methylase_N6_adenine_CS"/>
</dbReference>